<organism evidence="10 11">
    <name type="scientific">Labeo rohita</name>
    <name type="common">Indian major carp</name>
    <name type="synonym">Cyprinus rohita</name>
    <dbReference type="NCBI Taxonomy" id="84645"/>
    <lineage>
        <taxon>Eukaryota</taxon>
        <taxon>Metazoa</taxon>
        <taxon>Chordata</taxon>
        <taxon>Craniata</taxon>
        <taxon>Vertebrata</taxon>
        <taxon>Euteleostomi</taxon>
        <taxon>Actinopterygii</taxon>
        <taxon>Neopterygii</taxon>
        <taxon>Teleostei</taxon>
        <taxon>Ostariophysi</taxon>
        <taxon>Cypriniformes</taxon>
        <taxon>Cyprinidae</taxon>
        <taxon>Labeoninae</taxon>
        <taxon>Labeonini</taxon>
        <taxon>Labeo</taxon>
    </lineage>
</organism>
<proteinExistence type="predicted"/>
<evidence type="ECO:0000313" key="10">
    <source>
        <dbReference type="EMBL" id="RXN06732.1"/>
    </source>
</evidence>
<keyword evidence="1" id="KW-0732">Signal</keyword>
<keyword evidence="4" id="KW-0325">Glycoprotein</keyword>
<dbReference type="Gene3D" id="2.30.29.30">
    <property type="entry name" value="Pleckstrin-homology domain (PH domain)/Phosphotyrosine-binding domain (PTB)"/>
    <property type="match status" value="2"/>
</dbReference>
<dbReference type="GO" id="GO:0005547">
    <property type="term" value="F:phosphatidylinositol-3,4,5-trisphosphate binding"/>
    <property type="evidence" value="ECO:0007669"/>
    <property type="project" value="TreeGrafter"/>
</dbReference>
<dbReference type="InterPro" id="IPR038508">
    <property type="entry name" value="ArfGAP_dom_sf"/>
</dbReference>
<feature type="disulfide bond" evidence="5">
    <location>
        <begin position="310"/>
        <end position="325"/>
    </location>
</feature>
<dbReference type="SUPFAM" id="SSF50729">
    <property type="entry name" value="PH domain-like"/>
    <property type="match status" value="1"/>
</dbReference>
<dbReference type="PANTHER" id="PTHR46021">
    <property type="entry name" value="ARF-GAP WITH DUAL PH DOMAIN-CONTAINING PROTEIN 1-LIKE PROTEIN"/>
    <property type="match status" value="1"/>
</dbReference>
<dbReference type="CDD" id="cd13252">
    <property type="entry name" value="PH1_ADAP"/>
    <property type="match status" value="1"/>
</dbReference>
<gene>
    <name evidence="10" type="ORF">ROHU_032633</name>
</gene>
<feature type="disulfide bond" evidence="5">
    <location>
        <begin position="298"/>
        <end position="316"/>
    </location>
</feature>
<dbReference type="InterPro" id="IPR001849">
    <property type="entry name" value="PH_domain"/>
</dbReference>
<dbReference type="EMBL" id="QBIY01013358">
    <property type="protein sequence ID" value="RXN06732.1"/>
    <property type="molecule type" value="Genomic_DNA"/>
</dbReference>
<dbReference type="PROSITE" id="PS50003">
    <property type="entry name" value="PH_DOMAIN"/>
    <property type="match status" value="1"/>
</dbReference>
<dbReference type="InterPro" id="IPR002172">
    <property type="entry name" value="LDrepeatLR_classA_rpt"/>
</dbReference>
<keyword evidence="6" id="KW-0862">Zinc</keyword>
<dbReference type="InterPro" id="IPR037849">
    <property type="entry name" value="PH1_ADAP"/>
</dbReference>
<name>A0A498LFF2_LABRO</name>
<dbReference type="SMART" id="SM00192">
    <property type="entry name" value="LDLa"/>
    <property type="match status" value="1"/>
</dbReference>
<dbReference type="PROSITE" id="PS50068">
    <property type="entry name" value="LDLRA_2"/>
    <property type="match status" value="1"/>
</dbReference>
<evidence type="ECO:0000256" key="2">
    <source>
        <dbReference type="ARBA" id="ARBA00022737"/>
    </source>
</evidence>
<sequence>MVEVDEDPQLGLESEEDDEVLSDGELQEAFAKGLLKPGLNVPLFEPKKAINNVEGLKKCLADFKKNLPWDERLDLTNYPAVDIVAKAEGKPHQPEGSEEINAEDDFQREMYFYRQAQATVLSALPKLHKFKIPTKRPEDYFAEMAKTDQHMQKIRKKLILKQAAMEKSEKAKKLREQRKYGKKVQTQVIQNRQKQKAAMLSAVKKYQKGMTDKLDFLEGDQDQRQKGSGAKKQVNKKSLNAKRKYKEKKFGFGGRKKGSKWNTKDSHDDVSGFKAKMAHGKGTETGTETECEDGQFQCNNKRCIPTIWRCDDDDDCSDNSDEENCQPDWVSVTLGVFVCQSCSLIHRSIESLNQVKSVLQDTFEDKEIEFITSMGNKVAKAKYEQQVPPFYYRPSHSDCRILREQWIRAKYEREEFIYIEKQEPYSAGYREGFLWKRGRDNGQFLSRKFILSEREGALKYFNKQDAKEPKAIMRIETLNATFQPAKIGNPCGLQITYLKDNSTRNIFVYHEDMKLVPRLTRNFMKEGYMEKTGPRDAYARGEVFIGSKENSYTVVPGLPPSIQGYHWKYGITIETPDRKFLFACETEAEQKDWIAAFQRVVNRPMMPQEYAVEAHFKHKP</sequence>
<dbReference type="Proteomes" id="UP000290572">
    <property type="component" value="Unassembled WGS sequence"/>
</dbReference>
<dbReference type="PANTHER" id="PTHR46021:SF5">
    <property type="entry name" value="ARF-GAP WITH DUAL PH DOMAIN-CONTAINING PROTEIN 1"/>
    <property type="match status" value="1"/>
</dbReference>
<feature type="domain" description="PH" evidence="8">
    <location>
        <begin position="427"/>
        <end position="602"/>
    </location>
</feature>
<reference evidence="10 11" key="1">
    <citation type="submission" date="2018-03" db="EMBL/GenBank/DDBJ databases">
        <title>Draft genome sequence of Rohu Carp (Labeo rohita).</title>
        <authorList>
            <person name="Das P."/>
            <person name="Kushwaha B."/>
            <person name="Joshi C.G."/>
            <person name="Kumar D."/>
            <person name="Nagpure N.S."/>
            <person name="Sahoo L."/>
            <person name="Das S.P."/>
            <person name="Bit A."/>
            <person name="Patnaik S."/>
            <person name="Meher P.K."/>
            <person name="Jayasankar P."/>
            <person name="Koringa P.G."/>
            <person name="Patel N.V."/>
            <person name="Hinsu A.T."/>
            <person name="Kumar R."/>
            <person name="Pandey M."/>
            <person name="Agarwal S."/>
            <person name="Srivastava S."/>
            <person name="Singh M."/>
            <person name="Iquebal M.A."/>
            <person name="Jaiswal S."/>
            <person name="Angadi U.B."/>
            <person name="Kumar N."/>
            <person name="Raza M."/>
            <person name="Shah T.M."/>
            <person name="Rai A."/>
            <person name="Jena J.K."/>
        </authorList>
    </citation>
    <scope>NUCLEOTIDE SEQUENCE [LARGE SCALE GENOMIC DNA]</scope>
    <source>
        <strain evidence="10">DASCIFA01</strain>
        <tissue evidence="10">Testis</tissue>
    </source>
</reference>
<feature type="disulfide bond" evidence="5">
    <location>
        <begin position="291"/>
        <end position="303"/>
    </location>
</feature>
<feature type="region of interest" description="Disordered" evidence="7">
    <location>
        <begin position="221"/>
        <end position="240"/>
    </location>
</feature>
<keyword evidence="6" id="KW-0863">Zinc-finger</keyword>
<dbReference type="GO" id="GO:1902936">
    <property type="term" value="F:phosphatidylinositol bisphosphate binding"/>
    <property type="evidence" value="ECO:0007669"/>
    <property type="project" value="InterPro"/>
</dbReference>
<keyword evidence="2" id="KW-0677">Repeat</keyword>
<evidence type="ECO:0000256" key="5">
    <source>
        <dbReference type="PROSITE-ProRule" id="PRU00124"/>
    </source>
</evidence>
<accession>A0A498LFF2</accession>
<evidence type="ECO:0000259" key="8">
    <source>
        <dbReference type="PROSITE" id="PS50003"/>
    </source>
</evidence>
<evidence type="ECO:0000256" key="6">
    <source>
        <dbReference type="PROSITE-ProRule" id="PRU00288"/>
    </source>
</evidence>
<evidence type="ECO:0000256" key="7">
    <source>
        <dbReference type="SAM" id="MobiDB-lite"/>
    </source>
</evidence>
<dbReference type="GO" id="GO:0005886">
    <property type="term" value="C:plasma membrane"/>
    <property type="evidence" value="ECO:0007669"/>
    <property type="project" value="TreeGrafter"/>
</dbReference>
<dbReference type="InterPro" id="IPR001164">
    <property type="entry name" value="ArfGAP_dom"/>
</dbReference>
<keyword evidence="3 5" id="KW-1015">Disulfide bond</keyword>
<dbReference type="Pfam" id="PF05890">
    <property type="entry name" value="Ebp2"/>
    <property type="match status" value="1"/>
</dbReference>
<dbReference type="InterPro" id="IPR052589">
    <property type="entry name" value="Arf-GAP_dual-PH_domain"/>
</dbReference>
<evidence type="ECO:0000256" key="1">
    <source>
        <dbReference type="ARBA" id="ARBA00022729"/>
    </source>
</evidence>
<evidence type="ECO:0000259" key="9">
    <source>
        <dbReference type="PROSITE" id="PS50115"/>
    </source>
</evidence>
<comment type="caution">
    <text evidence="10">The sequence shown here is derived from an EMBL/GenBank/DDBJ whole genome shotgun (WGS) entry which is preliminary data.</text>
</comment>
<feature type="region of interest" description="Disordered" evidence="7">
    <location>
        <begin position="1"/>
        <end position="23"/>
    </location>
</feature>
<dbReference type="InterPro" id="IPR008610">
    <property type="entry name" value="Ebp2"/>
</dbReference>
<dbReference type="STRING" id="84645.A0A498LFF2"/>
<dbReference type="GO" id="GO:0008270">
    <property type="term" value="F:zinc ion binding"/>
    <property type="evidence" value="ECO:0007669"/>
    <property type="project" value="UniProtKB-KW"/>
</dbReference>
<dbReference type="PROSITE" id="PS50115">
    <property type="entry name" value="ARFGAP"/>
    <property type="match status" value="1"/>
</dbReference>
<dbReference type="SMART" id="SM00105">
    <property type="entry name" value="ArfGap"/>
    <property type="match status" value="1"/>
</dbReference>
<dbReference type="SUPFAM" id="SSF57863">
    <property type="entry name" value="ArfGap/RecO-like zinc finger"/>
    <property type="match status" value="1"/>
</dbReference>
<dbReference type="PRINTS" id="PR00405">
    <property type="entry name" value="REVINTRACTNG"/>
</dbReference>
<dbReference type="InterPro" id="IPR037278">
    <property type="entry name" value="ARFGAP/RecO"/>
</dbReference>
<evidence type="ECO:0000256" key="4">
    <source>
        <dbReference type="ARBA" id="ARBA00023180"/>
    </source>
</evidence>
<evidence type="ECO:0000313" key="11">
    <source>
        <dbReference type="Proteomes" id="UP000290572"/>
    </source>
</evidence>
<dbReference type="SMART" id="SM00233">
    <property type="entry name" value="PH"/>
    <property type="match status" value="1"/>
</dbReference>
<keyword evidence="6" id="KW-0479">Metal-binding</keyword>
<protein>
    <submittedName>
        <fullName evidence="10">Arf-GAP with dual PH domain-containing 1 isoform X2</fullName>
    </submittedName>
</protein>
<dbReference type="PROSITE" id="PS01209">
    <property type="entry name" value="LDLRA_1"/>
    <property type="match status" value="1"/>
</dbReference>
<dbReference type="GO" id="GO:0005737">
    <property type="term" value="C:cytoplasm"/>
    <property type="evidence" value="ECO:0007669"/>
    <property type="project" value="TreeGrafter"/>
</dbReference>
<dbReference type="AlphaFoldDB" id="A0A498LFF2"/>
<dbReference type="InterPro" id="IPR023415">
    <property type="entry name" value="LDLR_class-A_CS"/>
</dbReference>
<dbReference type="FunFam" id="4.10.400.10:FF:000034">
    <property type="entry name" value="Low-density lipoprotein receptor-related protein 2"/>
    <property type="match status" value="1"/>
</dbReference>
<evidence type="ECO:0000256" key="3">
    <source>
        <dbReference type="ARBA" id="ARBA00023157"/>
    </source>
</evidence>
<dbReference type="InterPro" id="IPR011993">
    <property type="entry name" value="PH-like_dom_sf"/>
</dbReference>
<dbReference type="FunFam" id="2.30.29.30:FF:000080">
    <property type="entry name" value="Arf-GAP with dual PH domain-containing protein 1"/>
    <property type="match status" value="1"/>
</dbReference>
<dbReference type="Gene3D" id="1.10.220.150">
    <property type="entry name" value="Arf GTPase activating protein"/>
    <property type="match status" value="1"/>
</dbReference>
<feature type="domain" description="Arf-GAP" evidence="9">
    <location>
        <begin position="301"/>
        <end position="424"/>
    </location>
</feature>
<dbReference type="GO" id="GO:0005096">
    <property type="term" value="F:GTPase activator activity"/>
    <property type="evidence" value="ECO:0007669"/>
    <property type="project" value="InterPro"/>
</dbReference>
<keyword evidence="11" id="KW-1185">Reference proteome</keyword>
<dbReference type="Pfam" id="PF01412">
    <property type="entry name" value="ArfGap"/>
    <property type="match status" value="1"/>
</dbReference>